<protein>
    <submittedName>
        <fullName evidence="2">Uncharacterized protein</fullName>
    </submittedName>
</protein>
<dbReference type="Proteomes" id="UP000593570">
    <property type="component" value="Unassembled WGS sequence"/>
</dbReference>
<gene>
    <name evidence="2" type="ORF">HZS61_009644</name>
</gene>
<name>A0A8H6H006_FUSOX</name>
<reference evidence="2 3" key="1">
    <citation type="journal article" date="2020" name="bioRxiv">
        <title>A chromosome-scale genome assembly for the Fusarium oxysporum strain Fo5176 to establish a model Arabidopsis-fungal pathosystem.</title>
        <authorList>
            <person name="Fokkens L."/>
            <person name="Guo L."/>
            <person name="Dora S."/>
            <person name="Wang B."/>
            <person name="Ye K."/>
            <person name="Sanchez-Rodriguez C."/>
            <person name="Croll D."/>
        </authorList>
    </citation>
    <scope>NUCLEOTIDE SEQUENCE [LARGE SCALE GENOMIC DNA]</scope>
    <source>
        <strain evidence="2 3">Fo5176</strain>
    </source>
</reference>
<feature type="region of interest" description="Disordered" evidence="1">
    <location>
        <begin position="1"/>
        <end position="80"/>
    </location>
</feature>
<comment type="caution">
    <text evidence="2">The sequence shown here is derived from an EMBL/GenBank/DDBJ whole genome shotgun (WGS) entry which is preliminary data.</text>
</comment>
<accession>A0A8H6H006</accession>
<evidence type="ECO:0000313" key="2">
    <source>
        <dbReference type="EMBL" id="KAF6526600.1"/>
    </source>
</evidence>
<dbReference type="AlphaFoldDB" id="A0A8H6H006"/>
<feature type="compositionally biased region" description="Basic residues" evidence="1">
    <location>
        <begin position="16"/>
        <end position="26"/>
    </location>
</feature>
<organism evidence="2 3">
    <name type="scientific">Fusarium oxysporum f. sp. conglutinans</name>
    <dbReference type="NCBI Taxonomy" id="100902"/>
    <lineage>
        <taxon>Eukaryota</taxon>
        <taxon>Fungi</taxon>
        <taxon>Dikarya</taxon>
        <taxon>Ascomycota</taxon>
        <taxon>Pezizomycotina</taxon>
        <taxon>Sordariomycetes</taxon>
        <taxon>Hypocreomycetidae</taxon>
        <taxon>Hypocreales</taxon>
        <taxon>Nectriaceae</taxon>
        <taxon>Fusarium</taxon>
        <taxon>Fusarium oxysporum species complex</taxon>
    </lineage>
</organism>
<evidence type="ECO:0000256" key="1">
    <source>
        <dbReference type="SAM" id="MobiDB-lite"/>
    </source>
</evidence>
<proteinExistence type="predicted"/>
<sequence>MVEIDRSSHRMNYSSHMHRGYRKHRQYPPLSLRPEFSRSMSSLPPRSSSAPYYGSRANPSRRPSGAGYPPSKSPYLQYMPGDQSVRSASLTSIVDMYHGRTPDDATQPLRSPSSFYYDYTEEFDKGFPSGFEYASPIGSPQGHTTGILRRDDMEETTTAPSASFKAEGHKQHSAVDEGSATVT</sequence>
<dbReference type="EMBL" id="JACDXP010000003">
    <property type="protein sequence ID" value="KAF6526600.1"/>
    <property type="molecule type" value="Genomic_DNA"/>
</dbReference>
<evidence type="ECO:0000313" key="3">
    <source>
        <dbReference type="Proteomes" id="UP000593570"/>
    </source>
</evidence>
<feature type="compositionally biased region" description="Low complexity" evidence="1">
    <location>
        <begin position="37"/>
        <end position="49"/>
    </location>
</feature>
<feature type="region of interest" description="Disordered" evidence="1">
    <location>
        <begin position="133"/>
        <end position="183"/>
    </location>
</feature>
<feature type="compositionally biased region" description="Basic and acidic residues" evidence="1">
    <location>
        <begin position="166"/>
        <end position="175"/>
    </location>
</feature>